<protein>
    <submittedName>
        <fullName evidence="2">Uncharacterized protein</fullName>
    </submittedName>
</protein>
<feature type="compositionally biased region" description="Low complexity" evidence="1">
    <location>
        <begin position="37"/>
        <end position="47"/>
    </location>
</feature>
<evidence type="ECO:0000313" key="3">
    <source>
        <dbReference type="Proteomes" id="UP000818624"/>
    </source>
</evidence>
<gene>
    <name evidence="2" type="ORF">GLX27_003786</name>
</gene>
<feature type="region of interest" description="Disordered" evidence="1">
    <location>
        <begin position="103"/>
        <end position="128"/>
    </location>
</feature>
<sequence length="128" mass="13607">MERLLGARASGASDAPVVPETRMHSPRGAPYEEMDEAASPSAQPSALATAIRASNEQHKATMARVPTGGPTGVRAERTVPAAAPHRAPLQVCAVGADSYRGVGHVERNRKRAAHRAQQRARRRARSEA</sequence>
<evidence type="ECO:0000256" key="1">
    <source>
        <dbReference type="SAM" id="MobiDB-lite"/>
    </source>
</evidence>
<proteinExistence type="predicted"/>
<dbReference type="EMBL" id="CP046237">
    <property type="protein sequence ID" value="WFD49108.1"/>
    <property type="molecule type" value="Genomic_DNA"/>
</dbReference>
<feature type="region of interest" description="Disordered" evidence="1">
    <location>
        <begin position="1"/>
        <end position="47"/>
    </location>
</feature>
<keyword evidence="3" id="KW-1185">Reference proteome</keyword>
<name>A0ABY8EU23_MALFU</name>
<accession>A0ABY8EU23</accession>
<evidence type="ECO:0000313" key="2">
    <source>
        <dbReference type="EMBL" id="WFD49108.1"/>
    </source>
</evidence>
<organism evidence="2 3">
    <name type="scientific">Malassezia furfur</name>
    <name type="common">Pityriasis versicolor infection agent</name>
    <name type="synonym">Pityrosporum furfur</name>
    <dbReference type="NCBI Taxonomy" id="55194"/>
    <lineage>
        <taxon>Eukaryota</taxon>
        <taxon>Fungi</taxon>
        <taxon>Dikarya</taxon>
        <taxon>Basidiomycota</taxon>
        <taxon>Ustilaginomycotina</taxon>
        <taxon>Malasseziomycetes</taxon>
        <taxon>Malasseziales</taxon>
        <taxon>Malasseziaceae</taxon>
        <taxon>Malassezia</taxon>
    </lineage>
</organism>
<feature type="region of interest" description="Disordered" evidence="1">
    <location>
        <begin position="56"/>
        <end position="75"/>
    </location>
</feature>
<feature type="compositionally biased region" description="Basic residues" evidence="1">
    <location>
        <begin position="107"/>
        <end position="128"/>
    </location>
</feature>
<dbReference type="Proteomes" id="UP000818624">
    <property type="component" value="Chromosome 4"/>
</dbReference>
<reference evidence="2 3" key="1">
    <citation type="journal article" date="2020" name="Elife">
        <title>Loss of centromere function drives karyotype evolution in closely related Malassezia species.</title>
        <authorList>
            <person name="Sankaranarayanan S.R."/>
            <person name="Ianiri G."/>
            <person name="Coelho M.A."/>
            <person name="Reza M.H."/>
            <person name="Thimmappa B.C."/>
            <person name="Ganguly P."/>
            <person name="Vadnala R.N."/>
            <person name="Sun S."/>
            <person name="Siddharthan R."/>
            <person name="Tellgren-Roth C."/>
            <person name="Dawson T.L."/>
            <person name="Heitman J."/>
            <person name="Sanyal K."/>
        </authorList>
    </citation>
    <scope>NUCLEOTIDE SEQUENCE [LARGE SCALE GENOMIC DNA]</scope>
    <source>
        <strain evidence="2">CBS14141</strain>
    </source>
</reference>